<dbReference type="KEGG" id="ppai:E1956_18625"/>
<protein>
    <submittedName>
        <fullName evidence="1">DUF1566 domain-containing protein</fullName>
    </submittedName>
</protein>
<evidence type="ECO:0000313" key="2">
    <source>
        <dbReference type="Proteomes" id="UP000295727"/>
    </source>
</evidence>
<dbReference type="AlphaFoldDB" id="A0A4P7CYK4"/>
<sequence length="123" mass="14434">MSHLLQAIQLPELQAGEIYVGIIGDQSGNLHHVILLPGERTDVNWKDAKEWAASIGGSLPNRIEQAMLWARCRDQFEPDWYWSEEVYERNSGWAWSQDFRYGTQSRDHQYYELRARAVRRLSI</sequence>
<dbReference type="OrthoDB" id="7349818at2"/>
<dbReference type="RefSeq" id="WP_134751774.1">
    <property type="nucleotide sequence ID" value="NZ_CP038149.1"/>
</dbReference>
<organism evidence="1 2">
    <name type="scientific">Paraburkholderia pallida</name>
    <dbReference type="NCBI Taxonomy" id="2547399"/>
    <lineage>
        <taxon>Bacteria</taxon>
        <taxon>Pseudomonadati</taxon>
        <taxon>Pseudomonadota</taxon>
        <taxon>Betaproteobacteria</taxon>
        <taxon>Burkholderiales</taxon>
        <taxon>Burkholderiaceae</taxon>
        <taxon>Paraburkholderia</taxon>
    </lineage>
</organism>
<gene>
    <name evidence="1" type="ORF">E1956_18625</name>
</gene>
<dbReference type="EMBL" id="CP038149">
    <property type="protein sequence ID" value="QBQ99221.1"/>
    <property type="molecule type" value="Genomic_DNA"/>
</dbReference>
<dbReference type="Proteomes" id="UP000295727">
    <property type="component" value="Chromosome 2"/>
</dbReference>
<keyword evidence="2" id="KW-1185">Reference proteome</keyword>
<name>A0A4P7CYK4_9BURK</name>
<evidence type="ECO:0000313" key="1">
    <source>
        <dbReference type="EMBL" id="QBQ99221.1"/>
    </source>
</evidence>
<reference evidence="1 2" key="1">
    <citation type="submission" date="2019-03" db="EMBL/GenBank/DDBJ databases">
        <title>Paraburkholderia sp. 7MH5, isolated from subtropical forest soil.</title>
        <authorList>
            <person name="Gao Z.-H."/>
            <person name="Qiu L.-H."/>
        </authorList>
    </citation>
    <scope>NUCLEOTIDE SEQUENCE [LARGE SCALE GENOMIC DNA]</scope>
    <source>
        <strain evidence="1 2">7MH5</strain>
    </source>
</reference>
<proteinExistence type="predicted"/>
<accession>A0A4P7CYK4</accession>